<dbReference type="PANTHER" id="PTHR34256:SF1">
    <property type="entry name" value="UPF0561 PROTEIN C2ORF68"/>
    <property type="match status" value="1"/>
</dbReference>
<feature type="region of interest" description="Disordered" evidence="2">
    <location>
        <begin position="41"/>
        <end position="73"/>
    </location>
</feature>
<evidence type="ECO:0000256" key="2">
    <source>
        <dbReference type="SAM" id="MobiDB-lite"/>
    </source>
</evidence>
<accession>A0A1I8AL06</accession>
<keyword evidence="3" id="KW-1185">Reference proteome</keyword>
<comment type="similarity">
    <text evidence="1">Belongs to the UPF0561 family.</text>
</comment>
<evidence type="ECO:0000313" key="4">
    <source>
        <dbReference type="WBParaSite" id="L893_g6864.t1"/>
    </source>
</evidence>
<feature type="compositionally biased region" description="Polar residues" evidence="2">
    <location>
        <begin position="51"/>
        <end position="64"/>
    </location>
</feature>
<dbReference type="InterPro" id="IPR018888">
    <property type="entry name" value="UPF0561"/>
</dbReference>
<name>A0A1I8AL06_9BILA</name>
<proteinExistence type="inferred from homology"/>
<sequence>MTARVTNGTPVFRRINMNHGLMRSIVRNQIERDEYHKLTEKHRSSFDSDQEISSGSTSSLSPDENTPERLRMRHRIRGRLEKELSKSPIAAELSAKLSALEVSPSSSTSSADNKDLFKLKIVKNQQEQVYTICNIDCAARTAKRIARECNLENEECRSVRMEIEKKQTALMN</sequence>
<dbReference type="PANTHER" id="PTHR34256">
    <property type="entry name" value="UPF0561 PROTEIN C2ORF68"/>
    <property type="match status" value="1"/>
</dbReference>
<dbReference type="Proteomes" id="UP000095287">
    <property type="component" value="Unplaced"/>
</dbReference>
<reference evidence="4" key="1">
    <citation type="submission" date="2016-11" db="UniProtKB">
        <authorList>
            <consortium name="WormBaseParasite"/>
        </authorList>
    </citation>
    <scope>IDENTIFICATION</scope>
</reference>
<dbReference type="WBParaSite" id="L893_g6864.t1">
    <property type="protein sequence ID" value="L893_g6864.t1"/>
    <property type="gene ID" value="L893_g6864"/>
</dbReference>
<protein>
    <submittedName>
        <fullName evidence="4">Uncharacterized protein</fullName>
    </submittedName>
</protein>
<evidence type="ECO:0000256" key="1">
    <source>
        <dbReference type="ARBA" id="ARBA00006905"/>
    </source>
</evidence>
<evidence type="ECO:0000313" key="3">
    <source>
        <dbReference type="Proteomes" id="UP000095287"/>
    </source>
</evidence>
<dbReference type="AlphaFoldDB" id="A0A1I8AL06"/>
<organism evidence="3 4">
    <name type="scientific">Steinernema glaseri</name>
    <dbReference type="NCBI Taxonomy" id="37863"/>
    <lineage>
        <taxon>Eukaryota</taxon>
        <taxon>Metazoa</taxon>
        <taxon>Ecdysozoa</taxon>
        <taxon>Nematoda</taxon>
        <taxon>Chromadorea</taxon>
        <taxon>Rhabditida</taxon>
        <taxon>Tylenchina</taxon>
        <taxon>Panagrolaimomorpha</taxon>
        <taxon>Strongyloidoidea</taxon>
        <taxon>Steinernematidae</taxon>
        <taxon>Steinernema</taxon>
    </lineage>
</organism>